<accession>A0AAD7Q6M9</accession>
<dbReference type="AlphaFoldDB" id="A0AAD7Q6M9"/>
<dbReference type="Proteomes" id="UP001163823">
    <property type="component" value="Chromosome 3"/>
</dbReference>
<reference evidence="1" key="1">
    <citation type="journal article" date="2023" name="Science">
        <title>Elucidation of the pathway for biosynthesis of saponin adjuvants from the soapbark tree.</title>
        <authorList>
            <person name="Reed J."/>
            <person name="Orme A."/>
            <person name="El-Demerdash A."/>
            <person name="Owen C."/>
            <person name="Martin L.B.B."/>
            <person name="Misra R.C."/>
            <person name="Kikuchi S."/>
            <person name="Rejzek M."/>
            <person name="Martin A.C."/>
            <person name="Harkess A."/>
            <person name="Leebens-Mack J."/>
            <person name="Louveau T."/>
            <person name="Stephenson M.J."/>
            <person name="Osbourn A."/>
        </authorList>
    </citation>
    <scope>NUCLEOTIDE SEQUENCE</scope>
    <source>
        <strain evidence="1">S10</strain>
    </source>
</reference>
<dbReference type="KEGG" id="qsa:O6P43_005711"/>
<evidence type="ECO:0000313" key="1">
    <source>
        <dbReference type="EMBL" id="KAJ7975860.1"/>
    </source>
</evidence>
<comment type="caution">
    <text evidence="1">The sequence shown here is derived from an EMBL/GenBank/DDBJ whole genome shotgun (WGS) entry which is preliminary data.</text>
</comment>
<keyword evidence="2" id="KW-1185">Reference proteome</keyword>
<gene>
    <name evidence="1" type="ORF">O6P43_005711</name>
</gene>
<proteinExistence type="predicted"/>
<name>A0AAD7Q6M9_QUISA</name>
<sequence length="202" mass="22561">MATLQHSPSIHRTLSLRSTGPFVAIACRSEGILFVVKAEQASASSTWSLSQGFEYARAFQYRTGKRQGLAIGLLFLWFFWSTKIPTLREYLPNTKQDIREFGSAQKVAETSIKKVLAPPTQKTKLIEASECSMKLMGKHITDLSSLLRLQIILAMPSAQYLLAMVNSTLRPHGQMRGGGVRSKTNCRQSSIPSKFPMFDMNM</sequence>
<protein>
    <submittedName>
        <fullName evidence="1">PsbP-like protein 1</fullName>
    </submittedName>
</protein>
<dbReference type="EMBL" id="JARAOO010000003">
    <property type="protein sequence ID" value="KAJ7975860.1"/>
    <property type="molecule type" value="Genomic_DNA"/>
</dbReference>
<evidence type="ECO:0000313" key="2">
    <source>
        <dbReference type="Proteomes" id="UP001163823"/>
    </source>
</evidence>
<organism evidence="1 2">
    <name type="scientific">Quillaja saponaria</name>
    <name type="common">Soap bark tree</name>
    <dbReference type="NCBI Taxonomy" id="32244"/>
    <lineage>
        <taxon>Eukaryota</taxon>
        <taxon>Viridiplantae</taxon>
        <taxon>Streptophyta</taxon>
        <taxon>Embryophyta</taxon>
        <taxon>Tracheophyta</taxon>
        <taxon>Spermatophyta</taxon>
        <taxon>Magnoliopsida</taxon>
        <taxon>eudicotyledons</taxon>
        <taxon>Gunneridae</taxon>
        <taxon>Pentapetalae</taxon>
        <taxon>rosids</taxon>
        <taxon>fabids</taxon>
        <taxon>Fabales</taxon>
        <taxon>Quillajaceae</taxon>
        <taxon>Quillaja</taxon>
    </lineage>
</organism>